<dbReference type="InterPro" id="IPR029068">
    <property type="entry name" value="Glyas_Bleomycin-R_OHBP_Dase"/>
</dbReference>
<sequence>MNPKVDIVTISVENLVLSTGFYREVFALPKDKISSCEDHVAFFLKRKMFLVLYERSGFTQMIE</sequence>
<dbReference type="Proteomes" id="UP000297014">
    <property type="component" value="Unassembled WGS sequence"/>
</dbReference>
<evidence type="ECO:0000313" key="4">
    <source>
        <dbReference type="Proteomes" id="UP000297014"/>
    </source>
</evidence>
<proteinExistence type="predicted"/>
<reference evidence="1 3" key="1">
    <citation type="journal article" date="2014" name="Genome Announc.">
        <title>Draft Genome Sequence of Bacillus alcalophilus AV1934, a Classic Alkaliphile Isolated from Human Feces in 1934.</title>
        <authorList>
            <person name="Attie O."/>
            <person name="Jayaprakash A."/>
            <person name="Shah H."/>
            <person name="Paulsen I.T."/>
            <person name="Morino M."/>
            <person name="Takahashi Y."/>
            <person name="Narumi I."/>
            <person name="Sachidanandam R."/>
            <person name="Satoh K."/>
            <person name="Ito M."/>
            <person name="Krulwich T.A."/>
        </authorList>
    </citation>
    <scope>NUCLEOTIDE SEQUENCE [LARGE SCALE GENOMIC DNA]</scope>
    <source>
        <strain evidence="1 3">AV1934</strain>
    </source>
</reference>
<protein>
    <recommendedName>
        <fullName evidence="5">Glyoxalase</fullName>
    </recommendedName>
</protein>
<dbReference type="Gene3D" id="3.10.180.10">
    <property type="entry name" value="2,3-Dihydroxybiphenyl 1,2-Dioxygenase, domain 1"/>
    <property type="match status" value="1"/>
</dbReference>
<dbReference type="RefSeq" id="WP_003321739.1">
    <property type="nucleotide sequence ID" value="NZ_ALPT02000007.1"/>
</dbReference>
<evidence type="ECO:0000313" key="3">
    <source>
        <dbReference type="Proteomes" id="UP000002754"/>
    </source>
</evidence>
<reference evidence="2 4" key="2">
    <citation type="submission" date="2014-01" db="EMBL/GenBank/DDBJ databases">
        <title>Draft genome sequencing of Bacillus alcalophilus CGMCC 1.3604.</title>
        <authorList>
            <person name="Yang J."/>
            <person name="Diao L."/>
            <person name="Yang S."/>
        </authorList>
    </citation>
    <scope>NUCLEOTIDE SEQUENCE [LARGE SCALE GENOMIC DNA]</scope>
    <source>
        <strain evidence="2 4">CGMCC 1.3604</strain>
    </source>
</reference>
<evidence type="ECO:0008006" key="5">
    <source>
        <dbReference type="Google" id="ProtNLM"/>
    </source>
</evidence>
<name>A0A094XIT4_ALKAL</name>
<keyword evidence="3" id="KW-1185">Reference proteome</keyword>
<gene>
    <name evidence="2" type="ORF">AJ85_06530</name>
    <name evidence="1" type="ORF">BALCAV_0203345</name>
</gene>
<dbReference type="EMBL" id="ALPT02000007">
    <property type="protein sequence ID" value="KGA98665.1"/>
    <property type="molecule type" value="Genomic_DNA"/>
</dbReference>
<dbReference type="OrthoDB" id="9796521at2"/>
<accession>A0A094XIT4</accession>
<dbReference type="Proteomes" id="UP000002754">
    <property type="component" value="Unassembled WGS sequence"/>
</dbReference>
<comment type="caution">
    <text evidence="1">The sequence shown here is derived from an EMBL/GenBank/DDBJ whole genome shotgun (WGS) entry which is preliminary data.</text>
</comment>
<dbReference type="AlphaFoldDB" id="A0A094XIT4"/>
<dbReference type="EMBL" id="JALP01000085">
    <property type="protein sequence ID" value="THG91183.1"/>
    <property type="molecule type" value="Genomic_DNA"/>
</dbReference>
<evidence type="ECO:0000313" key="2">
    <source>
        <dbReference type="EMBL" id="THG91183.1"/>
    </source>
</evidence>
<organism evidence="1 3">
    <name type="scientific">Alkalihalobacillus alcalophilus ATCC 27647 = CGMCC 1.3604</name>
    <dbReference type="NCBI Taxonomy" id="1218173"/>
    <lineage>
        <taxon>Bacteria</taxon>
        <taxon>Bacillati</taxon>
        <taxon>Bacillota</taxon>
        <taxon>Bacilli</taxon>
        <taxon>Bacillales</taxon>
        <taxon>Bacillaceae</taxon>
        <taxon>Alkalihalobacillus</taxon>
    </lineage>
</organism>
<evidence type="ECO:0000313" key="1">
    <source>
        <dbReference type="EMBL" id="KGA98665.1"/>
    </source>
</evidence>